<name>A0A2Z4FQE0_9DELT</name>
<keyword evidence="2" id="KW-1185">Reference proteome</keyword>
<evidence type="ECO:0000313" key="2">
    <source>
        <dbReference type="Proteomes" id="UP000249799"/>
    </source>
</evidence>
<reference evidence="1 2" key="1">
    <citation type="submission" date="2018-06" db="EMBL/GenBank/DDBJ databases">
        <title>Lujinxingia sediminis gen. nov. sp. nov., a new facultative anaerobic member of the class Deltaproteobacteria, and proposal of Lujinxingaceae fam. nov.</title>
        <authorList>
            <person name="Guo L.-Y."/>
            <person name="Li C.-M."/>
            <person name="Wang S."/>
            <person name="Du Z.-J."/>
        </authorList>
    </citation>
    <scope>NUCLEOTIDE SEQUENCE [LARGE SCALE GENOMIC DNA]</scope>
    <source>
        <strain evidence="1 2">FA350</strain>
    </source>
</reference>
<dbReference type="RefSeq" id="WP_111337252.1">
    <property type="nucleotide sequence ID" value="NZ_CP030032.1"/>
</dbReference>
<protein>
    <submittedName>
        <fullName evidence="1">Uncharacterized protein</fullName>
    </submittedName>
</protein>
<gene>
    <name evidence="1" type="ORF">DN745_18450</name>
</gene>
<dbReference type="EMBL" id="CP030032">
    <property type="protein sequence ID" value="AWV91199.1"/>
    <property type="molecule type" value="Genomic_DNA"/>
</dbReference>
<sequence>MHDNLLPEAIRGSWYMLADDNKPLAEAIEKKGQLLALRLTGKFSLYDLTQEDAGTAKVEKDEGDYTFDGDFLILRGRNTETYRVRITSAWQWNLEAKKKKRKLLRGNFLPSDFIELDAEEILEIETLAHRVKAESAFLDKDDAIFDLVFSPTDDRRLRIGCFSVDMDEKNHELWIGLTPIATHIGADTWQKIVTQACAMMVRLNPAKIQRVLLEIQGQNVMREFDVSK</sequence>
<evidence type="ECO:0000313" key="1">
    <source>
        <dbReference type="EMBL" id="AWV91199.1"/>
    </source>
</evidence>
<accession>A0A2Z4FQE0</accession>
<organism evidence="1 2">
    <name type="scientific">Bradymonas sediminis</name>
    <dbReference type="NCBI Taxonomy" id="1548548"/>
    <lineage>
        <taxon>Bacteria</taxon>
        <taxon>Deltaproteobacteria</taxon>
        <taxon>Bradymonadales</taxon>
        <taxon>Bradymonadaceae</taxon>
        <taxon>Bradymonas</taxon>
    </lineage>
</organism>
<dbReference type="OrthoDB" id="5497146at2"/>
<dbReference type="Proteomes" id="UP000249799">
    <property type="component" value="Chromosome"/>
</dbReference>
<dbReference type="AlphaFoldDB" id="A0A2Z4FQE0"/>
<proteinExistence type="predicted"/>
<dbReference type="KEGG" id="bsed:DN745_18450"/>